<gene>
    <name evidence="2" type="ORF">ACFSJS_20000</name>
</gene>
<dbReference type="RefSeq" id="WP_380902302.1">
    <property type="nucleotide sequence ID" value="NZ_JBHUFU010000012.1"/>
</dbReference>
<name>A0ABW4PMD5_9ACTN</name>
<evidence type="ECO:0000313" key="2">
    <source>
        <dbReference type="EMBL" id="MFD1831911.1"/>
    </source>
</evidence>
<comment type="caution">
    <text evidence="2">The sequence shown here is derived from an EMBL/GenBank/DDBJ whole genome shotgun (WGS) entry which is preliminary data.</text>
</comment>
<feature type="compositionally biased region" description="Gly residues" evidence="1">
    <location>
        <begin position="22"/>
        <end position="33"/>
    </location>
</feature>
<evidence type="ECO:0000313" key="3">
    <source>
        <dbReference type="Proteomes" id="UP001597365"/>
    </source>
</evidence>
<proteinExistence type="predicted"/>
<organism evidence="2 3">
    <name type="scientific">Streptomyces desertarenae</name>
    <dbReference type="NCBI Taxonomy" id="2666184"/>
    <lineage>
        <taxon>Bacteria</taxon>
        <taxon>Bacillati</taxon>
        <taxon>Actinomycetota</taxon>
        <taxon>Actinomycetes</taxon>
        <taxon>Kitasatosporales</taxon>
        <taxon>Streptomycetaceae</taxon>
        <taxon>Streptomyces</taxon>
    </lineage>
</organism>
<protein>
    <recommendedName>
        <fullName evidence="4">Lipoprotein</fullName>
    </recommendedName>
</protein>
<dbReference type="PROSITE" id="PS51257">
    <property type="entry name" value="PROKAR_LIPOPROTEIN"/>
    <property type="match status" value="1"/>
</dbReference>
<sequence>MGTTRRTVVSAAVTAGAMLLGGCGRTDGTGGPDGRAAGRTGTKERSIPPEVVGSWSTDSSSAFESTVYSFYEDGVYTEETGASRRTGRYEVKGGTLLTFPEEGEPKAHEWRIGDGGCLYLDDVEHCPYS</sequence>
<evidence type="ECO:0000256" key="1">
    <source>
        <dbReference type="SAM" id="MobiDB-lite"/>
    </source>
</evidence>
<dbReference type="Proteomes" id="UP001597365">
    <property type="component" value="Unassembled WGS sequence"/>
</dbReference>
<keyword evidence="3" id="KW-1185">Reference proteome</keyword>
<feature type="region of interest" description="Disordered" evidence="1">
    <location>
        <begin position="22"/>
        <end position="56"/>
    </location>
</feature>
<reference evidence="3" key="1">
    <citation type="journal article" date="2019" name="Int. J. Syst. Evol. Microbiol.">
        <title>The Global Catalogue of Microorganisms (GCM) 10K type strain sequencing project: providing services to taxonomists for standard genome sequencing and annotation.</title>
        <authorList>
            <consortium name="The Broad Institute Genomics Platform"/>
            <consortium name="The Broad Institute Genome Sequencing Center for Infectious Disease"/>
            <person name="Wu L."/>
            <person name="Ma J."/>
        </authorList>
    </citation>
    <scope>NUCLEOTIDE SEQUENCE [LARGE SCALE GENOMIC DNA]</scope>
    <source>
        <strain evidence="3">CGMCC 4.7455</strain>
    </source>
</reference>
<evidence type="ECO:0008006" key="4">
    <source>
        <dbReference type="Google" id="ProtNLM"/>
    </source>
</evidence>
<accession>A0ABW4PMD5</accession>
<dbReference type="EMBL" id="JBHUFU010000012">
    <property type="protein sequence ID" value="MFD1831911.1"/>
    <property type="molecule type" value="Genomic_DNA"/>
</dbReference>